<dbReference type="EC" id="4.3.2.6" evidence="2"/>
<reference evidence="2 3" key="1">
    <citation type="submission" date="2015-09" db="EMBL/GenBank/DDBJ databases">
        <title>Genome sequence of Oxobacter pfennigii DSM 3222.</title>
        <authorList>
            <person name="Poehlein A."/>
            <person name="Bengelsdorf F.R."/>
            <person name="Schiel-Bengelsdorf B."/>
            <person name="Duerre P."/>
            <person name="Daniel R."/>
        </authorList>
    </citation>
    <scope>NUCLEOTIDE SEQUENCE [LARGE SCALE GENOMIC DNA]</scope>
    <source>
        <strain evidence="2 3">DSM 3222</strain>
    </source>
</reference>
<comment type="caution">
    <text evidence="2">The sequence shown here is derived from an EMBL/GenBank/DDBJ whole genome shotgun (WGS) entry which is preliminary data.</text>
</comment>
<dbReference type="STRING" id="36849.OXPF_41940"/>
<dbReference type="RefSeq" id="WP_242854473.1">
    <property type="nucleotide sequence ID" value="NZ_LKET01000068.1"/>
</dbReference>
<dbReference type="InterPro" id="IPR013024">
    <property type="entry name" value="GGCT-like"/>
</dbReference>
<evidence type="ECO:0000259" key="1">
    <source>
        <dbReference type="Pfam" id="PF06094"/>
    </source>
</evidence>
<dbReference type="Gene3D" id="3.10.490.10">
    <property type="entry name" value="Gamma-glutamyl cyclotransferase-like"/>
    <property type="match status" value="1"/>
</dbReference>
<keyword evidence="3" id="KW-1185">Reference proteome</keyword>
<feature type="domain" description="Gamma-glutamylcyclotransferase AIG2-like" evidence="1">
    <location>
        <begin position="22"/>
        <end position="128"/>
    </location>
</feature>
<dbReference type="Proteomes" id="UP000050326">
    <property type="component" value="Unassembled WGS sequence"/>
</dbReference>
<dbReference type="GO" id="GO:0016740">
    <property type="term" value="F:transferase activity"/>
    <property type="evidence" value="ECO:0007669"/>
    <property type="project" value="UniProtKB-KW"/>
</dbReference>
<dbReference type="SUPFAM" id="SSF110857">
    <property type="entry name" value="Gamma-glutamyl cyclotransferase-like"/>
    <property type="match status" value="1"/>
</dbReference>
<dbReference type="CDD" id="cd06661">
    <property type="entry name" value="GGCT_like"/>
    <property type="match status" value="1"/>
</dbReference>
<sequence>MIFHAENICLWDVDGGFLKHNFFEDSIASIRKAKTRGDLYHLPEGYPALIKGTGEVFGELIEFSSKEILKSIDCLEDYFGPGLNNLYERVETVAELIGGEKTGCFIYIYCNEDYAIKNGILVPKGDWREHMKNRG</sequence>
<keyword evidence="2" id="KW-0808">Transferase</keyword>
<dbReference type="AlphaFoldDB" id="A0A0P8WVY2"/>
<dbReference type="GO" id="GO:0016829">
    <property type="term" value="F:lyase activity"/>
    <property type="evidence" value="ECO:0007669"/>
    <property type="project" value="UniProtKB-KW"/>
</dbReference>
<name>A0A0P8WVY2_9CLOT</name>
<evidence type="ECO:0000313" key="2">
    <source>
        <dbReference type="EMBL" id="KPU42409.1"/>
    </source>
</evidence>
<dbReference type="Pfam" id="PF06094">
    <property type="entry name" value="GGACT"/>
    <property type="match status" value="1"/>
</dbReference>
<dbReference type="EMBL" id="LKET01000068">
    <property type="protein sequence ID" value="KPU42409.1"/>
    <property type="molecule type" value="Genomic_DNA"/>
</dbReference>
<evidence type="ECO:0000313" key="3">
    <source>
        <dbReference type="Proteomes" id="UP000050326"/>
    </source>
</evidence>
<keyword evidence="2" id="KW-0456">Lyase</keyword>
<organism evidence="2 3">
    <name type="scientific">Oxobacter pfennigii</name>
    <dbReference type="NCBI Taxonomy" id="36849"/>
    <lineage>
        <taxon>Bacteria</taxon>
        <taxon>Bacillati</taxon>
        <taxon>Bacillota</taxon>
        <taxon>Clostridia</taxon>
        <taxon>Eubacteriales</taxon>
        <taxon>Clostridiaceae</taxon>
        <taxon>Oxobacter</taxon>
    </lineage>
</organism>
<protein>
    <submittedName>
        <fullName evidence="2">Gamma-L-glutamyl-butirosin B gamma-glutamyl cyclotransferase</fullName>
        <ecNumber evidence="2">4.3.2.6</ecNumber>
    </submittedName>
</protein>
<gene>
    <name evidence="2" type="primary">btrG</name>
    <name evidence="2" type="ORF">OXPF_41940</name>
</gene>
<dbReference type="InterPro" id="IPR009288">
    <property type="entry name" value="AIG2-like_dom"/>
</dbReference>
<proteinExistence type="predicted"/>
<dbReference type="InterPro" id="IPR036568">
    <property type="entry name" value="GGCT-like_sf"/>
</dbReference>
<accession>A0A0P8WVY2</accession>